<sequence length="390" mass="43129">MAAPPKAPCKSSYGGIPMPADFQVLQDTYHKNLLGSLGPKGCTKDNIAKRRSCIENTDQCQTRDDLSDETRKDYIRAVHCLASKPALTDKSLAPGVINRLDDFTYIHINQTNIIHESGYLLPWHRLFLWRLEEALRNECGYKDYLPYWDNARFSADQTKSRVWDGNSETSFGGNGAPVAHNGSATDLTRLLLPGFVKELWLPMPFGTGGGCVDTGPFANLTLSLGPVAKPQADPANKYGYLPNPRCLSRSFDPSYSGGGSLTWGNATAIVGAANISAFRNTLEGLWHRQSHTFIGGDGADPFSPTNDPVFYLLHAQIDRFWAIWQGQELENRTYAIDGNRTFFGIPLDYASNVPPSLATIEDPMKMDLGFNPLTKEGMPTTDLGRCYIYM</sequence>
<proteinExistence type="predicted"/>
<dbReference type="Proteomes" id="UP001390339">
    <property type="component" value="Unassembled WGS sequence"/>
</dbReference>
<dbReference type="InterPro" id="IPR050316">
    <property type="entry name" value="Tyrosinase/Hemocyanin"/>
</dbReference>
<accession>A0ABR2JIV1</accession>
<dbReference type="InterPro" id="IPR002227">
    <property type="entry name" value="Tyrosinase_Cu-bd"/>
</dbReference>
<dbReference type="PROSITE" id="PS00498">
    <property type="entry name" value="TYROSINASE_2"/>
    <property type="match status" value="1"/>
</dbReference>
<name>A0ABR2JIV1_9PEZI</name>
<evidence type="ECO:0000313" key="4">
    <source>
        <dbReference type="EMBL" id="KAK8877741.1"/>
    </source>
</evidence>
<protein>
    <submittedName>
        <fullName evidence="4">Di-copper centre-containing protein</fullName>
    </submittedName>
</protein>
<organism evidence="4 5">
    <name type="scientific">Apiospora arundinis</name>
    <dbReference type="NCBI Taxonomy" id="335852"/>
    <lineage>
        <taxon>Eukaryota</taxon>
        <taxon>Fungi</taxon>
        <taxon>Dikarya</taxon>
        <taxon>Ascomycota</taxon>
        <taxon>Pezizomycotina</taxon>
        <taxon>Sordariomycetes</taxon>
        <taxon>Xylariomycetidae</taxon>
        <taxon>Amphisphaeriales</taxon>
        <taxon>Apiosporaceae</taxon>
        <taxon>Apiospora</taxon>
    </lineage>
</organism>
<dbReference type="SUPFAM" id="SSF48056">
    <property type="entry name" value="Di-copper centre-containing domain"/>
    <property type="match status" value="1"/>
</dbReference>
<keyword evidence="2" id="KW-0560">Oxidoreductase</keyword>
<keyword evidence="1" id="KW-0479">Metal-binding</keyword>
<dbReference type="PRINTS" id="PR00092">
    <property type="entry name" value="TYROSINASE"/>
</dbReference>
<keyword evidence="5" id="KW-1185">Reference proteome</keyword>
<dbReference type="PANTHER" id="PTHR11474">
    <property type="entry name" value="TYROSINASE FAMILY MEMBER"/>
    <property type="match status" value="1"/>
</dbReference>
<feature type="domain" description="Tyrosinase copper-binding" evidence="3">
    <location>
        <begin position="307"/>
        <end position="318"/>
    </location>
</feature>
<dbReference type="Pfam" id="PF00264">
    <property type="entry name" value="Tyrosinase"/>
    <property type="match status" value="1"/>
</dbReference>
<dbReference type="PANTHER" id="PTHR11474:SF125">
    <property type="entry name" value="N-ACETYL-6-HYDROXYTRYPTOPHAN OXIDASE IVOB-RELATED"/>
    <property type="match status" value="1"/>
</dbReference>
<evidence type="ECO:0000256" key="2">
    <source>
        <dbReference type="ARBA" id="ARBA00023002"/>
    </source>
</evidence>
<dbReference type="InterPro" id="IPR008922">
    <property type="entry name" value="Di-copper_centre_dom_sf"/>
</dbReference>
<gene>
    <name evidence="4" type="ORF">PGQ11_002687</name>
</gene>
<comment type="caution">
    <text evidence="4">The sequence shown here is derived from an EMBL/GenBank/DDBJ whole genome shotgun (WGS) entry which is preliminary data.</text>
</comment>
<evidence type="ECO:0000259" key="3">
    <source>
        <dbReference type="PROSITE" id="PS00498"/>
    </source>
</evidence>
<dbReference type="Gene3D" id="1.10.1280.10">
    <property type="entry name" value="Di-copper center containing domain from catechol oxidase"/>
    <property type="match status" value="1"/>
</dbReference>
<evidence type="ECO:0000256" key="1">
    <source>
        <dbReference type="ARBA" id="ARBA00022723"/>
    </source>
</evidence>
<dbReference type="EMBL" id="JAPCWZ010000002">
    <property type="protein sequence ID" value="KAK8877741.1"/>
    <property type="molecule type" value="Genomic_DNA"/>
</dbReference>
<reference evidence="4 5" key="1">
    <citation type="journal article" date="2024" name="IMA Fungus">
        <title>Apiospora arundinis, a panoply of carbohydrate-active enzymes and secondary metabolites.</title>
        <authorList>
            <person name="Sorensen T."/>
            <person name="Petersen C."/>
            <person name="Muurmann A.T."/>
            <person name="Christiansen J.V."/>
            <person name="Brundto M.L."/>
            <person name="Overgaard C.K."/>
            <person name="Boysen A.T."/>
            <person name="Wollenberg R.D."/>
            <person name="Larsen T.O."/>
            <person name="Sorensen J.L."/>
            <person name="Nielsen K.L."/>
            <person name="Sondergaard T.E."/>
        </authorList>
    </citation>
    <scope>NUCLEOTIDE SEQUENCE [LARGE SCALE GENOMIC DNA]</scope>
    <source>
        <strain evidence="4 5">AAU 773</strain>
    </source>
</reference>
<evidence type="ECO:0000313" key="5">
    <source>
        <dbReference type="Proteomes" id="UP001390339"/>
    </source>
</evidence>